<protein>
    <submittedName>
        <fullName evidence="1">Uncharacterized protein</fullName>
    </submittedName>
</protein>
<evidence type="ECO:0000313" key="2">
    <source>
        <dbReference type="Proteomes" id="UP001208570"/>
    </source>
</evidence>
<keyword evidence="2" id="KW-1185">Reference proteome</keyword>
<sequence length="68" mass="8070">MSEKRFFYIHIVFNSKLQGCRAYIIRMAWTHGKQLLRASVATQAEREDNDSRSETKRWIRLGLDRNGL</sequence>
<dbReference type="Proteomes" id="UP001208570">
    <property type="component" value="Unassembled WGS sequence"/>
</dbReference>
<reference evidence="1" key="1">
    <citation type="journal article" date="2023" name="Mol. Biol. Evol.">
        <title>Third-Generation Sequencing Reveals the Adaptive Role of the Epigenome in Three Deep-Sea Polychaetes.</title>
        <authorList>
            <person name="Perez M."/>
            <person name="Aroh O."/>
            <person name="Sun Y."/>
            <person name="Lan Y."/>
            <person name="Juniper S.K."/>
            <person name="Young C.R."/>
            <person name="Angers B."/>
            <person name="Qian P.Y."/>
        </authorList>
    </citation>
    <scope>NUCLEOTIDE SEQUENCE</scope>
    <source>
        <strain evidence="1">P08H-3</strain>
    </source>
</reference>
<comment type="caution">
    <text evidence="1">The sequence shown here is derived from an EMBL/GenBank/DDBJ whole genome shotgun (WGS) entry which is preliminary data.</text>
</comment>
<name>A0AAD9MWG9_9ANNE</name>
<accession>A0AAD9MWG9</accession>
<organism evidence="1 2">
    <name type="scientific">Paralvinella palmiformis</name>
    <dbReference type="NCBI Taxonomy" id="53620"/>
    <lineage>
        <taxon>Eukaryota</taxon>
        <taxon>Metazoa</taxon>
        <taxon>Spiralia</taxon>
        <taxon>Lophotrochozoa</taxon>
        <taxon>Annelida</taxon>
        <taxon>Polychaeta</taxon>
        <taxon>Sedentaria</taxon>
        <taxon>Canalipalpata</taxon>
        <taxon>Terebellida</taxon>
        <taxon>Terebelliformia</taxon>
        <taxon>Alvinellidae</taxon>
        <taxon>Paralvinella</taxon>
    </lineage>
</organism>
<dbReference type="EMBL" id="JAODUP010000503">
    <property type="protein sequence ID" value="KAK2148312.1"/>
    <property type="molecule type" value="Genomic_DNA"/>
</dbReference>
<dbReference type="AlphaFoldDB" id="A0AAD9MWG9"/>
<evidence type="ECO:0000313" key="1">
    <source>
        <dbReference type="EMBL" id="KAK2148312.1"/>
    </source>
</evidence>
<proteinExistence type="predicted"/>
<gene>
    <name evidence="1" type="ORF">LSH36_503g04040</name>
</gene>